<gene>
    <name evidence="3" type="ORF">IAB78_03740</name>
</gene>
<keyword evidence="1" id="KW-0677">Repeat</keyword>
<dbReference type="PANTHER" id="PTHR19860">
    <property type="entry name" value="DDB1- AND CUL4-ASSOCIATED FACTOR 12-RELATED"/>
    <property type="match status" value="1"/>
</dbReference>
<dbReference type="InterPro" id="IPR051191">
    <property type="entry name" value="DCAF12"/>
</dbReference>
<dbReference type="InterPro" id="IPR027417">
    <property type="entry name" value="P-loop_NTPase"/>
</dbReference>
<dbReference type="EMBL" id="JADILX010000066">
    <property type="protein sequence ID" value="MBO8485519.1"/>
    <property type="molecule type" value="Genomic_DNA"/>
</dbReference>
<dbReference type="InterPro" id="IPR025139">
    <property type="entry name" value="DUF4062"/>
</dbReference>
<name>A0A9D9J590_9BACT</name>
<feature type="domain" description="DUF4062" evidence="2">
    <location>
        <begin position="13"/>
        <end position="100"/>
    </location>
</feature>
<proteinExistence type="predicted"/>
<dbReference type="GO" id="GO:0080008">
    <property type="term" value="C:Cul4-RING E3 ubiquitin ligase complex"/>
    <property type="evidence" value="ECO:0007669"/>
    <property type="project" value="TreeGrafter"/>
</dbReference>
<protein>
    <submittedName>
        <fullName evidence="3">DUF4062 domain-containing protein</fullName>
    </submittedName>
</protein>
<evidence type="ECO:0000313" key="3">
    <source>
        <dbReference type="EMBL" id="MBO8485519.1"/>
    </source>
</evidence>
<dbReference type="Pfam" id="PF13271">
    <property type="entry name" value="DUF4062"/>
    <property type="match status" value="1"/>
</dbReference>
<reference evidence="3" key="2">
    <citation type="journal article" date="2021" name="PeerJ">
        <title>Extensive microbial diversity within the chicken gut microbiome revealed by metagenomics and culture.</title>
        <authorList>
            <person name="Gilroy R."/>
            <person name="Ravi A."/>
            <person name="Getino M."/>
            <person name="Pursley I."/>
            <person name="Horton D.L."/>
            <person name="Alikhan N.F."/>
            <person name="Baker D."/>
            <person name="Gharbi K."/>
            <person name="Hall N."/>
            <person name="Watson M."/>
            <person name="Adriaenssens E.M."/>
            <person name="Foster-Nyarko E."/>
            <person name="Jarju S."/>
            <person name="Secka A."/>
            <person name="Antonio M."/>
            <person name="Oren A."/>
            <person name="Chaudhuri R.R."/>
            <person name="La Ragione R."/>
            <person name="Hildebrand F."/>
            <person name="Pallen M.J."/>
        </authorList>
    </citation>
    <scope>NUCLEOTIDE SEQUENCE</scope>
    <source>
        <strain evidence="3">B2-16538</strain>
    </source>
</reference>
<dbReference type="SUPFAM" id="SSF52540">
    <property type="entry name" value="P-loop containing nucleoside triphosphate hydrolases"/>
    <property type="match status" value="1"/>
</dbReference>
<dbReference type="PANTHER" id="PTHR19860:SF40">
    <property type="entry name" value="WD40 REPEAT-CONTAINING PROTEIN"/>
    <property type="match status" value="1"/>
</dbReference>
<evidence type="ECO:0000256" key="1">
    <source>
        <dbReference type="ARBA" id="ARBA00022737"/>
    </source>
</evidence>
<dbReference type="Proteomes" id="UP000823750">
    <property type="component" value="Unassembled WGS sequence"/>
</dbReference>
<evidence type="ECO:0000259" key="2">
    <source>
        <dbReference type="Pfam" id="PF13271"/>
    </source>
</evidence>
<accession>A0A9D9J590</accession>
<reference evidence="3" key="1">
    <citation type="submission" date="2020-10" db="EMBL/GenBank/DDBJ databases">
        <authorList>
            <person name="Gilroy R."/>
        </authorList>
    </citation>
    <scope>NUCLEOTIDE SEQUENCE</scope>
    <source>
        <strain evidence="3">B2-16538</strain>
    </source>
</reference>
<evidence type="ECO:0000313" key="4">
    <source>
        <dbReference type="Proteomes" id="UP000823750"/>
    </source>
</evidence>
<sequence>MNGLDTSGNREIRIFLSSTFSDMQEERNYLTKKIFPSIREACEKRGVSFTVLDLRWGITEEASRTGKVIEICMDEIRRTKPFFIGLLGGRYGWIPTEKETGLNRHLTEKYPWITEYLKSGCSITEIEMQYAVLAGTDDIDAFFFLREMGSVPSRFREKDGSLEKEKLGRLRDEVLKQSREGRCTADFYTDMPRLGRVVRERLLAMIDRRFPENEEQDRDRLILRSQAFERSRLRSGYIDNSGKRLSSMDRAFNENPDVILVTGEKGLGKSALLANWHPEDKIRDKDGKEWCIIRTDVDDSVNSVERLAGMFMYQVRQADAGLAVQENEPGTALTELPEYLKGSQSHFVWVIDSLGKIVTDNPSDFGFLFTLPGNVRLIIAADKEFFDSISCFTKGKTSVVKVMPLEEIEKLKILKGHLSQYGKSLTEKQEIHIMSSTILSNPSLLELFINELVQFGIYEELDGFIDRLVSADSRKELITRVLDIIEADFGAGTIRNILGLMACADYGLDETLLIDELHLTQLDWSAIYSAVESLVIRHGGLISIKEDYIHKCIADRYLVDGNAVADIRRSAIRILKKERKARMRSLGIVDRLLYRISGLNIGGEAARRHVIISYDLARQYFAIGKSGPAIRIVSHEFSAMLISGIYAFRVIGLLNQAVAAGFLLERCFPFPKLLSCSMVDDGFQEIIAYVSVFRLTDPDLPARLGKKLRRMPLPKKFRNKMLDALASVRQQAPAGNIEDSWEPGKEVDNVIQIASFLNDMICMLSESRIRHIKERAEAVAASLPDDSLTGIFMKYIISYALIREDRIDEAESLFLSTANMNDPKNALALKFEMAFARKDLEACFKQLRHLRYLISVSADSKERRLKRMTELIWDFALAEKWYAYNSADAIKSMRELLAECLSAGDDGIGYMRTMAFSLHVKKCFKAAIDAYGILLESETDARDLAADSWNSASCLKAERRYAEAAEACMVTARYYAGNNTVEYLDTIYSVTENLVAAKKSPEAVATVKDAFMEVQNAGPGLSPDEEVDCYNRIVVMLNMAYDHFGTPDEPLELGSISMKRIMEYTAEPDIRIISNFTILLDRVAALFPGRDRFRDAFSLIKPYVDVLLREQKEKFAGVLTSCAIIAGDYNTAGKILDTVQDGQDDISKYAEQIVMLRMISEDVKIRLNTISYIAETIGLNNFLNKFRKYNCIEPLREYYMQTADSDSLFVIWKISSATNDTEIQSWCEACMKDIVQQDNTVANLVVYISRIKEYHMDEDPGTMGQFFRSWFGDIFSHIDNVVMYIESVLKYTVNISDKKNSPHLREKDLLKYIELAEQYAEDKRAVVVAIIETIYNMSCVGYKVADIGIIKNLCGQYIKYCMEETYQFLKIKLVAILSDTASNIDQIETWRKPDFLSNIYELYRLLDEPVPKNRFLEMLATTTADVWQSGSFRTYELLYEIYEIYLLLGEPAPKDVVVATLKWGAEKSPSRLYITFLNVIRHELSYGSSMDIDVCALVTGFCISKGLNEDAETSLSFFEEIVKDQEEFVMSVRLCRAILDANKGEYSAAAKIYSSVLSGEFEISAGYKIFQKYFADFPEMTSAMNNLQMAAMSEIYAGNYSVGIALASRINSMNIVQYRYTGDFLVCLSLLRSGLVEDALEFFSEKFFSTINDYDRLPIDHNKMILFMVYIETAKVYAAKGETEDAALMISRAEKCYNLDPPSVCRRELERARALLQEARGGQGLSQET</sequence>
<organism evidence="3 4">
    <name type="scientific">Candidatus Cryptobacteroides excrementavium</name>
    <dbReference type="NCBI Taxonomy" id="2840759"/>
    <lineage>
        <taxon>Bacteria</taxon>
        <taxon>Pseudomonadati</taxon>
        <taxon>Bacteroidota</taxon>
        <taxon>Bacteroidia</taxon>
        <taxon>Bacteroidales</taxon>
        <taxon>Candidatus Cryptobacteroides</taxon>
    </lineage>
</organism>
<comment type="caution">
    <text evidence="3">The sequence shown here is derived from an EMBL/GenBank/DDBJ whole genome shotgun (WGS) entry which is preliminary data.</text>
</comment>